<feature type="region of interest" description="Disordered" evidence="2">
    <location>
        <begin position="222"/>
        <end position="259"/>
    </location>
</feature>
<accession>A0A8H5D8F6</accession>
<dbReference type="Proteomes" id="UP000559027">
    <property type="component" value="Unassembled WGS sequence"/>
</dbReference>
<dbReference type="OrthoDB" id="2152896at2759"/>
<gene>
    <name evidence="4" type="ORF">D9756_007128</name>
</gene>
<evidence type="ECO:0000256" key="2">
    <source>
        <dbReference type="SAM" id="MobiDB-lite"/>
    </source>
</evidence>
<feature type="domain" description="C2H2-type" evidence="3">
    <location>
        <begin position="153"/>
        <end position="176"/>
    </location>
</feature>
<sequence>MSQSDAAASLLTLSMAASTAPRLPCTSGQHLQTGCLSLGSGWERCLSRRRLSDAREAAARPSIIPPSPGILHASPPVLSLASLSLSTSPPSTNNVAASLTGAASKALSSSSASTQAVPLNDGSNFPHAAPAVSESPNPKPIPIGSGKKRGVEHKCESCSKIYRHPSCLIKHRWEHTPHWREASKFVLSKHQQVQLLEAAAILSHLSPASSSLPEDRSLWPSFLSGGSLPPPDPSTLMSTPESAKRSNSSNNSGATATGGAGVNGGTAAAAGISSSVPAVSATAGYTRSSSIGPRMHDYSIPVNSTATHHIRPGLFGVPTTANNNIPVTTNSTHAQPMSVPITTSHSWSSVGVSNNNHGVDSISIGTGTGTGGWSLPRSSVRSASGFSLRSRSGSASDDIDEQDNEEAGDDEDSIVDEEVGSYGRRFGGGRRAYGFGAYSHHRTQPKMWKREDEDVGMAWSLREEDEYKKEDGGAGAGAGRGKGEEKDWDGMEMEMDMD</sequence>
<dbReference type="GO" id="GO:0008270">
    <property type="term" value="F:zinc ion binding"/>
    <property type="evidence" value="ECO:0007669"/>
    <property type="project" value="UniProtKB-KW"/>
</dbReference>
<keyword evidence="1" id="KW-0862">Zinc</keyword>
<protein>
    <recommendedName>
        <fullName evidence="3">C2H2-type domain-containing protein</fullName>
    </recommendedName>
</protein>
<feature type="compositionally biased region" description="Low complexity" evidence="2">
    <location>
        <begin position="246"/>
        <end position="255"/>
    </location>
</feature>
<dbReference type="InterPro" id="IPR013087">
    <property type="entry name" value="Znf_C2H2_type"/>
</dbReference>
<comment type="caution">
    <text evidence="4">The sequence shown here is derived from an EMBL/GenBank/DDBJ whole genome shotgun (WGS) entry which is preliminary data.</text>
</comment>
<name>A0A8H5D8F6_9AGAR</name>
<keyword evidence="5" id="KW-1185">Reference proteome</keyword>
<reference evidence="4 5" key="1">
    <citation type="journal article" date="2020" name="ISME J.">
        <title>Uncovering the hidden diversity of litter-decomposition mechanisms in mushroom-forming fungi.</title>
        <authorList>
            <person name="Floudas D."/>
            <person name="Bentzer J."/>
            <person name="Ahren D."/>
            <person name="Johansson T."/>
            <person name="Persson P."/>
            <person name="Tunlid A."/>
        </authorList>
    </citation>
    <scope>NUCLEOTIDE SEQUENCE [LARGE SCALE GENOMIC DNA]</scope>
    <source>
        <strain evidence="4 5">CBS 146.42</strain>
    </source>
</reference>
<proteinExistence type="predicted"/>
<feature type="region of interest" description="Disordered" evidence="2">
    <location>
        <begin position="367"/>
        <end position="414"/>
    </location>
</feature>
<feature type="region of interest" description="Disordered" evidence="2">
    <location>
        <begin position="466"/>
        <end position="498"/>
    </location>
</feature>
<dbReference type="PROSITE" id="PS50157">
    <property type="entry name" value="ZINC_FINGER_C2H2_2"/>
    <property type="match status" value="1"/>
</dbReference>
<evidence type="ECO:0000313" key="4">
    <source>
        <dbReference type="EMBL" id="KAF5354157.1"/>
    </source>
</evidence>
<evidence type="ECO:0000313" key="5">
    <source>
        <dbReference type="Proteomes" id="UP000559027"/>
    </source>
</evidence>
<feature type="region of interest" description="Disordered" evidence="2">
    <location>
        <begin position="114"/>
        <end position="149"/>
    </location>
</feature>
<keyword evidence="1" id="KW-0479">Metal-binding</keyword>
<evidence type="ECO:0000259" key="3">
    <source>
        <dbReference type="PROSITE" id="PS50157"/>
    </source>
</evidence>
<dbReference type="EMBL" id="JAACJO010000009">
    <property type="protein sequence ID" value="KAF5354157.1"/>
    <property type="molecule type" value="Genomic_DNA"/>
</dbReference>
<feature type="compositionally biased region" description="Acidic residues" evidence="2">
    <location>
        <begin position="397"/>
        <end position="414"/>
    </location>
</feature>
<dbReference type="AlphaFoldDB" id="A0A8H5D8F6"/>
<keyword evidence="1" id="KW-0863">Zinc-finger</keyword>
<dbReference type="PROSITE" id="PS00028">
    <property type="entry name" value="ZINC_FINGER_C2H2_1"/>
    <property type="match status" value="1"/>
</dbReference>
<organism evidence="4 5">
    <name type="scientific">Leucocoprinus leucothites</name>
    <dbReference type="NCBI Taxonomy" id="201217"/>
    <lineage>
        <taxon>Eukaryota</taxon>
        <taxon>Fungi</taxon>
        <taxon>Dikarya</taxon>
        <taxon>Basidiomycota</taxon>
        <taxon>Agaricomycotina</taxon>
        <taxon>Agaricomycetes</taxon>
        <taxon>Agaricomycetidae</taxon>
        <taxon>Agaricales</taxon>
        <taxon>Agaricineae</taxon>
        <taxon>Agaricaceae</taxon>
        <taxon>Leucocoprinus</taxon>
    </lineage>
</organism>
<feature type="compositionally biased region" description="Polar residues" evidence="2">
    <location>
        <begin position="376"/>
        <end position="395"/>
    </location>
</feature>
<evidence type="ECO:0000256" key="1">
    <source>
        <dbReference type="PROSITE-ProRule" id="PRU00042"/>
    </source>
</evidence>